<sequence length="218" mass="24060">MARDNKGSTLLQAHLYTSSPLFRHHTTSSFISSSGAAIETTHITSDLSSFLSPYVFNHSAFPSAPAWVPDSALQPDPSFGVNTSHFPQLPQPIPARPTSVARRATFSLVPSCLNHFNQEYPLEWTSLYPANYSPPTLDAAHSLLAGWGNTANFFPSFNQPTQQQLAKSPYKNNQFTINHHDDHLLEQPVLPTLPENLLQLPPVDMQANPILLPPLLQS</sequence>
<reference evidence="1 2" key="1">
    <citation type="submission" date="2017-11" db="EMBL/GenBank/DDBJ databases">
        <title>De novo assembly and phasing of dikaryotic genomes from two isolates of Puccinia coronata f. sp. avenae, the causal agent of oat crown rust.</title>
        <authorList>
            <person name="Miller M.E."/>
            <person name="Zhang Y."/>
            <person name="Omidvar V."/>
            <person name="Sperschneider J."/>
            <person name="Schwessinger B."/>
            <person name="Raley C."/>
            <person name="Palmer J.M."/>
            <person name="Garnica D."/>
            <person name="Upadhyaya N."/>
            <person name="Rathjen J."/>
            <person name="Taylor J.M."/>
            <person name="Park R.F."/>
            <person name="Dodds P.N."/>
            <person name="Hirsch C.D."/>
            <person name="Kianian S.F."/>
            <person name="Figueroa M."/>
        </authorList>
    </citation>
    <scope>NUCLEOTIDE SEQUENCE [LARGE SCALE GENOMIC DNA]</scope>
    <source>
        <strain evidence="1">12SD80</strain>
    </source>
</reference>
<name>A0A2N5VMD3_9BASI</name>
<organism evidence="1 2">
    <name type="scientific">Puccinia coronata f. sp. avenae</name>
    <dbReference type="NCBI Taxonomy" id="200324"/>
    <lineage>
        <taxon>Eukaryota</taxon>
        <taxon>Fungi</taxon>
        <taxon>Dikarya</taxon>
        <taxon>Basidiomycota</taxon>
        <taxon>Pucciniomycotina</taxon>
        <taxon>Pucciniomycetes</taxon>
        <taxon>Pucciniales</taxon>
        <taxon>Pucciniaceae</taxon>
        <taxon>Puccinia</taxon>
    </lineage>
</organism>
<comment type="caution">
    <text evidence="1">The sequence shown here is derived from an EMBL/GenBank/DDBJ whole genome shotgun (WGS) entry which is preliminary data.</text>
</comment>
<gene>
    <name evidence="1" type="ORF">PCASD_02446</name>
</gene>
<accession>A0A2N5VMD3</accession>
<evidence type="ECO:0000313" key="1">
    <source>
        <dbReference type="EMBL" id="PLW51163.1"/>
    </source>
</evidence>
<protein>
    <submittedName>
        <fullName evidence="1">Uncharacterized protein</fullName>
    </submittedName>
</protein>
<dbReference type="Proteomes" id="UP000235392">
    <property type="component" value="Unassembled WGS sequence"/>
</dbReference>
<dbReference type="AlphaFoldDB" id="A0A2N5VMD3"/>
<dbReference type="EMBL" id="PGCI01000007">
    <property type="protein sequence ID" value="PLW51163.1"/>
    <property type="molecule type" value="Genomic_DNA"/>
</dbReference>
<proteinExistence type="predicted"/>
<evidence type="ECO:0000313" key="2">
    <source>
        <dbReference type="Proteomes" id="UP000235392"/>
    </source>
</evidence>